<gene>
    <name evidence="2" type="ORF">M413DRAFT_12381</name>
</gene>
<evidence type="ECO:0000313" key="2">
    <source>
        <dbReference type="EMBL" id="KIM39059.1"/>
    </source>
</evidence>
<keyword evidence="3" id="KW-1185">Reference proteome</keyword>
<reference evidence="2 3" key="1">
    <citation type="submission" date="2014-04" db="EMBL/GenBank/DDBJ databases">
        <authorList>
            <consortium name="DOE Joint Genome Institute"/>
            <person name="Kuo A."/>
            <person name="Gay G."/>
            <person name="Dore J."/>
            <person name="Kohler A."/>
            <person name="Nagy L.G."/>
            <person name="Floudas D."/>
            <person name="Copeland A."/>
            <person name="Barry K.W."/>
            <person name="Cichocki N."/>
            <person name="Veneault-Fourrey C."/>
            <person name="LaButti K."/>
            <person name="Lindquist E.A."/>
            <person name="Lipzen A."/>
            <person name="Lundell T."/>
            <person name="Morin E."/>
            <person name="Murat C."/>
            <person name="Sun H."/>
            <person name="Tunlid A."/>
            <person name="Henrissat B."/>
            <person name="Grigoriev I.V."/>
            <person name="Hibbett D.S."/>
            <person name="Martin F."/>
            <person name="Nordberg H.P."/>
            <person name="Cantor M.N."/>
            <person name="Hua S.X."/>
        </authorList>
    </citation>
    <scope>NUCLEOTIDE SEQUENCE [LARGE SCALE GENOMIC DNA]</scope>
    <source>
        <strain evidence="3">h7</strain>
    </source>
</reference>
<organism evidence="2 3">
    <name type="scientific">Hebeloma cylindrosporum</name>
    <dbReference type="NCBI Taxonomy" id="76867"/>
    <lineage>
        <taxon>Eukaryota</taxon>
        <taxon>Fungi</taxon>
        <taxon>Dikarya</taxon>
        <taxon>Basidiomycota</taxon>
        <taxon>Agaricomycotina</taxon>
        <taxon>Agaricomycetes</taxon>
        <taxon>Agaricomycetidae</taxon>
        <taxon>Agaricales</taxon>
        <taxon>Agaricineae</taxon>
        <taxon>Hymenogastraceae</taxon>
        <taxon>Hebeloma</taxon>
    </lineage>
</organism>
<dbReference type="AlphaFoldDB" id="A0A0C3C450"/>
<evidence type="ECO:0000313" key="3">
    <source>
        <dbReference type="Proteomes" id="UP000053424"/>
    </source>
</evidence>
<dbReference type="HOGENOM" id="CLU_133939_0_0_1"/>
<name>A0A0C3C450_HEBCY</name>
<proteinExistence type="predicted"/>
<feature type="region of interest" description="Disordered" evidence="1">
    <location>
        <begin position="134"/>
        <end position="170"/>
    </location>
</feature>
<dbReference type="Proteomes" id="UP000053424">
    <property type="component" value="Unassembled WGS sequence"/>
</dbReference>
<dbReference type="EMBL" id="KN831787">
    <property type="protein sequence ID" value="KIM39059.1"/>
    <property type="molecule type" value="Genomic_DNA"/>
</dbReference>
<dbReference type="OrthoDB" id="3205170at2759"/>
<sequence length="170" mass="19922">MPVMNSNLGRKYPARRNFNLTPATDLNQVKLRHITETERKKWEADSRDKGLLQHSFWSLDELVEYPFKEGDNVWIRTVEENWLYGKVTGKNIRVGETRRRMMGFFYPVCFGPKMNTRKYFAPLNGDMKPDTEEVRELLKESGWIESDSDDETMHSESDDGNDSSYTESPN</sequence>
<evidence type="ECO:0000256" key="1">
    <source>
        <dbReference type="SAM" id="MobiDB-lite"/>
    </source>
</evidence>
<accession>A0A0C3C450</accession>
<protein>
    <submittedName>
        <fullName evidence="2">Uncharacterized protein</fullName>
    </submittedName>
</protein>
<reference evidence="3" key="2">
    <citation type="submission" date="2015-01" db="EMBL/GenBank/DDBJ databases">
        <title>Evolutionary Origins and Diversification of the Mycorrhizal Mutualists.</title>
        <authorList>
            <consortium name="DOE Joint Genome Institute"/>
            <consortium name="Mycorrhizal Genomics Consortium"/>
            <person name="Kohler A."/>
            <person name="Kuo A."/>
            <person name="Nagy L.G."/>
            <person name="Floudas D."/>
            <person name="Copeland A."/>
            <person name="Barry K.W."/>
            <person name="Cichocki N."/>
            <person name="Veneault-Fourrey C."/>
            <person name="LaButti K."/>
            <person name="Lindquist E.A."/>
            <person name="Lipzen A."/>
            <person name="Lundell T."/>
            <person name="Morin E."/>
            <person name="Murat C."/>
            <person name="Riley R."/>
            <person name="Ohm R."/>
            <person name="Sun H."/>
            <person name="Tunlid A."/>
            <person name="Henrissat B."/>
            <person name="Grigoriev I.V."/>
            <person name="Hibbett D.S."/>
            <person name="Martin F."/>
        </authorList>
    </citation>
    <scope>NUCLEOTIDE SEQUENCE [LARGE SCALE GENOMIC DNA]</scope>
    <source>
        <strain evidence="3">h7</strain>
    </source>
</reference>